<dbReference type="InterPro" id="IPR009057">
    <property type="entry name" value="Homeodomain-like_sf"/>
</dbReference>
<keyword evidence="2" id="KW-0645">Protease</keyword>
<feature type="region of interest" description="Disordered" evidence="1">
    <location>
        <begin position="62"/>
        <end position="116"/>
    </location>
</feature>
<keyword evidence="3" id="KW-1185">Reference proteome</keyword>
<dbReference type="EMBL" id="NCKW01015118">
    <property type="protein sequence ID" value="POM63229.1"/>
    <property type="molecule type" value="Genomic_DNA"/>
</dbReference>
<dbReference type="SUPFAM" id="SSF46689">
    <property type="entry name" value="Homeodomain-like"/>
    <property type="match status" value="1"/>
</dbReference>
<reference evidence="2 3" key="1">
    <citation type="journal article" date="2017" name="Genome Biol. Evol.">
        <title>Phytophthora megakarya and P. palmivora, closely related causal agents of cacao black pod rot, underwent increases in genome sizes and gene numbers by different mechanisms.</title>
        <authorList>
            <person name="Ali S.S."/>
            <person name="Shao J."/>
            <person name="Lary D.J."/>
            <person name="Kronmiller B."/>
            <person name="Shen D."/>
            <person name="Strem M.D."/>
            <person name="Amoako-Attah I."/>
            <person name="Akrofi A.Y."/>
            <person name="Begoude B.A."/>
            <person name="Ten Hoopen G.M."/>
            <person name="Coulibaly K."/>
            <person name="Kebe B.I."/>
            <person name="Melnick R.L."/>
            <person name="Guiltinan M.J."/>
            <person name="Tyler B.M."/>
            <person name="Meinhardt L.W."/>
            <person name="Bailey B.A."/>
        </authorList>
    </citation>
    <scope>NUCLEOTIDE SEQUENCE [LARGE SCALE GENOMIC DNA]</scope>
    <source>
        <strain evidence="3">sbr112.9</strain>
    </source>
</reference>
<dbReference type="Gene3D" id="1.10.10.60">
    <property type="entry name" value="Homeodomain-like"/>
    <property type="match status" value="1"/>
</dbReference>
<protein>
    <submittedName>
        <fullName evidence="2">Metalloprotease family M20D</fullName>
    </submittedName>
</protein>
<keyword evidence="2" id="KW-0482">Metalloprotease</keyword>
<organism evidence="2 3">
    <name type="scientific">Phytophthora palmivora</name>
    <dbReference type="NCBI Taxonomy" id="4796"/>
    <lineage>
        <taxon>Eukaryota</taxon>
        <taxon>Sar</taxon>
        <taxon>Stramenopiles</taxon>
        <taxon>Oomycota</taxon>
        <taxon>Peronosporomycetes</taxon>
        <taxon>Peronosporales</taxon>
        <taxon>Peronosporaceae</taxon>
        <taxon>Phytophthora</taxon>
    </lineage>
</organism>
<evidence type="ECO:0000256" key="1">
    <source>
        <dbReference type="SAM" id="MobiDB-lite"/>
    </source>
</evidence>
<gene>
    <name evidence="2" type="ORF">PHPALM_27494</name>
</gene>
<dbReference type="OrthoDB" id="112975at2759"/>
<comment type="caution">
    <text evidence="2">The sequence shown here is derived from an EMBL/GenBank/DDBJ whole genome shotgun (WGS) entry which is preliminary data.</text>
</comment>
<name>A0A2P4XCH0_9STRA</name>
<dbReference type="Proteomes" id="UP000237271">
    <property type="component" value="Unassembled WGS sequence"/>
</dbReference>
<proteinExistence type="predicted"/>
<feature type="compositionally biased region" description="Basic and acidic residues" evidence="1">
    <location>
        <begin position="62"/>
        <end position="71"/>
    </location>
</feature>
<keyword evidence="2" id="KW-0378">Hydrolase</keyword>
<sequence>MERRGVGKRLTDGQRVEILKLFESGAAITEAEVARRYGVSRSAIWRLRRSGQRILERYQEADLQSRDERRRGGPKNGNSNAVVTPIVNMQTIQPQPKFRRNQLNNSRPMTWRLSPH</sequence>
<accession>A0A2P4XCH0</accession>
<feature type="compositionally biased region" description="Polar residues" evidence="1">
    <location>
        <begin position="76"/>
        <end position="94"/>
    </location>
</feature>
<evidence type="ECO:0000313" key="2">
    <source>
        <dbReference type="EMBL" id="POM63229.1"/>
    </source>
</evidence>
<evidence type="ECO:0000313" key="3">
    <source>
        <dbReference type="Proteomes" id="UP000237271"/>
    </source>
</evidence>
<dbReference type="GO" id="GO:0008237">
    <property type="term" value="F:metallopeptidase activity"/>
    <property type="evidence" value="ECO:0007669"/>
    <property type="project" value="UniProtKB-KW"/>
</dbReference>
<dbReference type="AlphaFoldDB" id="A0A2P4XCH0"/>